<name>A0A2P2IJZ0_RHIMU</name>
<protein>
    <submittedName>
        <fullName evidence="1">Uncharacterized protein</fullName>
    </submittedName>
</protein>
<sequence>MMGLPRDSWQLSSIL</sequence>
<evidence type="ECO:0000313" key="1">
    <source>
        <dbReference type="EMBL" id="MBW81527.1"/>
    </source>
</evidence>
<organism evidence="1">
    <name type="scientific">Rhizophora mucronata</name>
    <name type="common">Asiatic mangrove</name>
    <dbReference type="NCBI Taxonomy" id="61149"/>
    <lineage>
        <taxon>Eukaryota</taxon>
        <taxon>Viridiplantae</taxon>
        <taxon>Streptophyta</taxon>
        <taxon>Embryophyta</taxon>
        <taxon>Tracheophyta</taxon>
        <taxon>Spermatophyta</taxon>
        <taxon>Magnoliopsida</taxon>
        <taxon>eudicotyledons</taxon>
        <taxon>Gunneridae</taxon>
        <taxon>Pentapetalae</taxon>
        <taxon>rosids</taxon>
        <taxon>fabids</taxon>
        <taxon>Malpighiales</taxon>
        <taxon>Rhizophoraceae</taxon>
        <taxon>Rhizophora</taxon>
    </lineage>
</organism>
<accession>A0A2P2IJZ0</accession>
<dbReference type="EMBL" id="GGEC01001044">
    <property type="protein sequence ID" value="MBW81527.1"/>
    <property type="molecule type" value="Transcribed_RNA"/>
</dbReference>
<proteinExistence type="predicted"/>
<reference evidence="1" key="1">
    <citation type="submission" date="2018-02" db="EMBL/GenBank/DDBJ databases">
        <title>Rhizophora mucronata_Transcriptome.</title>
        <authorList>
            <person name="Meera S.P."/>
            <person name="Sreeshan A."/>
            <person name="Augustine A."/>
        </authorList>
    </citation>
    <scope>NUCLEOTIDE SEQUENCE</scope>
    <source>
        <tissue evidence="1">Leaf</tissue>
    </source>
</reference>